<organism evidence="2 3">
    <name type="scientific">Aeromonas caviae</name>
    <name type="common">Aeromonas punctata</name>
    <dbReference type="NCBI Taxonomy" id="648"/>
    <lineage>
        <taxon>Bacteria</taxon>
        <taxon>Pseudomonadati</taxon>
        <taxon>Pseudomonadota</taxon>
        <taxon>Gammaproteobacteria</taxon>
        <taxon>Aeromonadales</taxon>
        <taxon>Aeromonadaceae</taxon>
        <taxon>Aeromonas</taxon>
    </lineage>
</organism>
<evidence type="ECO:0000313" key="3">
    <source>
        <dbReference type="Proteomes" id="UP000886934"/>
    </source>
</evidence>
<reference evidence="2" key="1">
    <citation type="submission" date="2021-07" db="EMBL/GenBank/DDBJ databases">
        <title>Draft genome sequence of carbapenem-resistant Aeromonas spp. in Japan.</title>
        <authorList>
            <person name="Maehana S."/>
            <person name="Suzuki M."/>
            <person name="Kitasato H."/>
        </authorList>
    </citation>
    <scope>NUCLEOTIDE SEQUENCE</scope>
    <source>
        <strain evidence="2">KAM351</strain>
    </source>
</reference>
<keyword evidence="1" id="KW-0472">Membrane</keyword>
<gene>
    <name evidence="2" type="ORF">KAM351_27290</name>
</gene>
<feature type="transmembrane region" description="Helical" evidence="1">
    <location>
        <begin position="85"/>
        <end position="103"/>
    </location>
</feature>
<evidence type="ECO:0008006" key="4">
    <source>
        <dbReference type="Google" id="ProtNLM"/>
    </source>
</evidence>
<dbReference type="RefSeq" id="WP_223940209.1">
    <property type="nucleotide sequence ID" value="NZ_AP026403.1"/>
</dbReference>
<keyword evidence="1" id="KW-0812">Transmembrane</keyword>
<accession>A0AA37FVS6</accession>
<sequence>MALIECGECHGDVSDKAASCPHCGAPVMQLAEVVDTGDRLTTTQQTSKQLKEQVLWAYLVMVVGVGMLVLMPLWLNAKGVAPTPYSYGTGAVILALGVIWQVVNKIRIWWHHS</sequence>
<comment type="caution">
    <text evidence="2">The sequence shown here is derived from an EMBL/GenBank/DDBJ whole genome shotgun (WGS) entry which is preliminary data.</text>
</comment>
<evidence type="ECO:0000313" key="2">
    <source>
        <dbReference type="EMBL" id="GJA64118.1"/>
    </source>
</evidence>
<proteinExistence type="predicted"/>
<keyword evidence="1" id="KW-1133">Transmembrane helix</keyword>
<evidence type="ECO:0000256" key="1">
    <source>
        <dbReference type="SAM" id="Phobius"/>
    </source>
</evidence>
<dbReference type="EMBL" id="BPNN01000040">
    <property type="protein sequence ID" value="GJA64118.1"/>
    <property type="molecule type" value="Genomic_DNA"/>
</dbReference>
<dbReference type="AlphaFoldDB" id="A0AA37FVS6"/>
<feature type="transmembrane region" description="Helical" evidence="1">
    <location>
        <begin position="54"/>
        <end position="73"/>
    </location>
</feature>
<name>A0AA37FVS6_AERCA</name>
<dbReference type="Proteomes" id="UP000886934">
    <property type="component" value="Unassembled WGS sequence"/>
</dbReference>
<protein>
    <recommendedName>
        <fullName evidence="4">Zinc ribbon domain-containing protein</fullName>
    </recommendedName>
</protein>